<dbReference type="AlphaFoldDB" id="A0A6J3C3Z6"/>
<feature type="signal peptide" evidence="1">
    <location>
        <begin position="1"/>
        <end position="15"/>
    </location>
</feature>
<evidence type="ECO:0000256" key="1">
    <source>
        <dbReference type="SAM" id="SignalP"/>
    </source>
</evidence>
<dbReference type="OrthoDB" id="6932744at2759"/>
<reference evidence="3" key="1">
    <citation type="submission" date="2025-08" db="UniProtKB">
        <authorList>
            <consortium name="RefSeq"/>
        </authorList>
    </citation>
    <scope>IDENTIFICATION</scope>
    <source>
        <tissue evidence="3">Whole larvae</tissue>
    </source>
</reference>
<accession>A0A6J3C3Z6</accession>
<name>A0A6J3C3Z6_GALME</name>
<keyword evidence="1" id="KW-0732">Signal</keyword>
<dbReference type="GeneID" id="116413282"/>
<gene>
    <name evidence="3" type="primary">LOC116413282</name>
</gene>
<feature type="chain" id="PRO_5026791970" evidence="1">
    <location>
        <begin position="16"/>
        <end position="649"/>
    </location>
</feature>
<dbReference type="KEGG" id="gmw:116413282"/>
<protein>
    <submittedName>
        <fullName evidence="3">Uncharacterized protein LOC116413282 isoform X1</fullName>
    </submittedName>
</protein>
<dbReference type="InParanoid" id="A0A6J3C3Z6"/>
<proteinExistence type="predicted"/>
<evidence type="ECO:0000313" key="2">
    <source>
        <dbReference type="Proteomes" id="UP001652740"/>
    </source>
</evidence>
<keyword evidence="2" id="KW-1185">Reference proteome</keyword>
<sequence length="649" mass="72984">MYTLILVAVLTSAVAVLQPCTDYCESLIAGTNDMWRPDCVCSTDDSTKPVSRPRSKIKPAFQHGETAIYYEPAEHVPSEGVSFVYHPFIILNPTFRRHSVSNTVNPAIKITSHIEDNIKEETKPSTKYKRKHNFTQKLQTEPEERPLYLDIAIQDTVRSRSSVKEFSSIDDLQVIEQNLLDCIDLHVLIYSRKNNNITKLKEIWGDNKFKKYDNLSNSDLMIKIQSKCGQPASVIKQSLNEIKKALPRKNATEHKPGQNDKFDEIITELPKATDIKGSYFTRSDELSSSTVKTTSAEKTQFEEKTTTSKYFSKSLNNLSKNNIKLISTRSTALNASNEQNEINQQTLTSTIEPTIQYYTEDSVTTSYNNRHITQSFSKKDSLLSVSPTSSEAIPENEYLPKNILKDSNISNTSTEHFFSDLPNNHSDKDINTIGFSYTDSHENISPAETSTENAVIDHSNITKNYQDLQSEGRVHKEHILLNSTTTVGDNRILYPEGEMKIPKVIVKEYPNDTVISEISGNELLPNNDFTYSTIQPILNILKENNTYSDTNFTFGVHKPINKNTEIGSTKSFGIQGSPRPEIIGKLYFHFNNESIPVHFVQESDGTINVGLDGISLCDELNNSGRNKSVLLTVLCNCARSPNCASTTIN</sequence>
<dbReference type="RefSeq" id="XP_031767407.1">
    <property type="nucleotide sequence ID" value="XM_031911547.2"/>
</dbReference>
<organism evidence="2 3">
    <name type="scientific">Galleria mellonella</name>
    <name type="common">Greater wax moth</name>
    <dbReference type="NCBI Taxonomy" id="7137"/>
    <lineage>
        <taxon>Eukaryota</taxon>
        <taxon>Metazoa</taxon>
        <taxon>Ecdysozoa</taxon>
        <taxon>Arthropoda</taxon>
        <taxon>Hexapoda</taxon>
        <taxon>Insecta</taxon>
        <taxon>Pterygota</taxon>
        <taxon>Neoptera</taxon>
        <taxon>Endopterygota</taxon>
        <taxon>Lepidoptera</taxon>
        <taxon>Glossata</taxon>
        <taxon>Ditrysia</taxon>
        <taxon>Pyraloidea</taxon>
        <taxon>Pyralidae</taxon>
        <taxon>Galleriinae</taxon>
        <taxon>Galleria</taxon>
    </lineage>
</organism>
<evidence type="ECO:0000313" key="3">
    <source>
        <dbReference type="RefSeq" id="XP_031767407.1"/>
    </source>
</evidence>
<dbReference type="Proteomes" id="UP001652740">
    <property type="component" value="Unplaced"/>
</dbReference>